<dbReference type="KEGG" id="cre:CHLRE_03g200850v5"/>
<evidence type="ECO:0000313" key="7">
    <source>
        <dbReference type="EMBL" id="PNW85896.1"/>
    </source>
</evidence>
<reference evidence="7 8" key="1">
    <citation type="journal article" date="2007" name="Science">
        <title>The Chlamydomonas genome reveals the evolution of key animal and plant functions.</title>
        <authorList>
            <person name="Merchant S.S."/>
            <person name="Prochnik S.E."/>
            <person name="Vallon O."/>
            <person name="Harris E.H."/>
            <person name="Karpowicz S.J."/>
            <person name="Witman G.B."/>
            <person name="Terry A."/>
            <person name="Salamov A."/>
            <person name="Fritz-Laylin L.K."/>
            <person name="Marechal-Drouard L."/>
            <person name="Marshall W.F."/>
            <person name="Qu L.H."/>
            <person name="Nelson D.R."/>
            <person name="Sanderfoot A.A."/>
            <person name="Spalding M.H."/>
            <person name="Kapitonov V.V."/>
            <person name="Ren Q."/>
            <person name="Ferris P."/>
            <person name="Lindquist E."/>
            <person name="Shapiro H."/>
            <person name="Lucas S.M."/>
            <person name="Grimwood J."/>
            <person name="Schmutz J."/>
            <person name="Cardol P."/>
            <person name="Cerutti H."/>
            <person name="Chanfreau G."/>
            <person name="Chen C.L."/>
            <person name="Cognat V."/>
            <person name="Croft M.T."/>
            <person name="Dent R."/>
            <person name="Dutcher S."/>
            <person name="Fernandez E."/>
            <person name="Fukuzawa H."/>
            <person name="Gonzalez-Ballester D."/>
            <person name="Gonzalez-Halphen D."/>
            <person name="Hallmann A."/>
            <person name="Hanikenne M."/>
            <person name="Hippler M."/>
            <person name="Inwood W."/>
            <person name="Jabbari K."/>
            <person name="Kalanon M."/>
            <person name="Kuras R."/>
            <person name="Lefebvre P.A."/>
            <person name="Lemaire S.D."/>
            <person name="Lobanov A.V."/>
            <person name="Lohr M."/>
            <person name="Manuell A."/>
            <person name="Meier I."/>
            <person name="Mets L."/>
            <person name="Mittag M."/>
            <person name="Mittelmeier T."/>
            <person name="Moroney J.V."/>
            <person name="Moseley J."/>
            <person name="Napoli C."/>
            <person name="Nedelcu A.M."/>
            <person name="Niyogi K."/>
            <person name="Novoselov S.V."/>
            <person name="Paulsen I.T."/>
            <person name="Pazour G."/>
            <person name="Purton S."/>
            <person name="Ral J.P."/>
            <person name="Riano-Pachon D.M."/>
            <person name="Riekhof W."/>
            <person name="Rymarquis L."/>
            <person name="Schroda M."/>
            <person name="Stern D."/>
            <person name="Umen J."/>
            <person name="Willows R."/>
            <person name="Wilson N."/>
            <person name="Zimmer S.L."/>
            <person name="Allmer J."/>
            <person name="Balk J."/>
            <person name="Bisova K."/>
            <person name="Chen C.J."/>
            <person name="Elias M."/>
            <person name="Gendler K."/>
            <person name="Hauser C."/>
            <person name="Lamb M.R."/>
            <person name="Ledford H."/>
            <person name="Long J.C."/>
            <person name="Minagawa J."/>
            <person name="Page M.D."/>
            <person name="Pan J."/>
            <person name="Pootakham W."/>
            <person name="Roje S."/>
            <person name="Rose A."/>
            <person name="Stahlberg E."/>
            <person name="Terauchi A.M."/>
            <person name="Yang P."/>
            <person name="Ball S."/>
            <person name="Bowler C."/>
            <person name="Dieckmann C.L."/>
            <person name="Gladyshev V.N."/>
            <person name="Green P."/>
            <person name="Jorgensen R."/>
            <person name="Mayfield S."/>
            <person name="Mueller-Roeber B."/>
            <person name="Rajamani S."/>
            <person name="Sayre R.T."/>
            <person name="Brokstein P."/>
            <person name="Dubchak I."/>
            <person name="Goodstein D."/>
            <person name="Hornick L."/>
            <person name="Huang Y.W."/>
            <person name="Jhaveri J."/>
            <person name="Luo Y."/>
            <person name="Martinez D."/>
            <person name="Ngau W.C."/>
            <person name="Otillar B."/>
            <person name="Poliakov A."/>
            <person name="Porter A."/>
            <person name="Szajkowski L."/>
            <person name="Werner G."/>
            <person name="Zhou K."/>
            <person name="Grigoriev I.V."/>
            <person name="Rokhsar D.S."/>
            <person name="Grossman A.R."/>
        </authorList>
    </citation>
    <scope>NUCLEOTIDE SEQUENCE [LARGE SCALE GENOMIC DNA]</scope>
    <source>
        <strain evidence="8">CC-503</strain>
    </source>
</reference>
<keyword evidence="8" id="KW-1185">Reference proteome</keyword>
<evidence type="ECO:0000256" key="6">
    <source>
        <dbReference type="ARBA" id="ARBA00023136"/>
    </source>
</evidence>
<comment type="subcellular location">
    <subcellularLocation>
        <location evidence="1">Membrane</location>
        <topology evidence="1">Single-pass type II membrane protein</topology>
    </subcellularLocation>
</comment>
<dbReference type="HOGENOM" id="CLU_472815_0_0_1"/>
<comment type="similarity">
    <text evidence="2">Belongs to the glycosyltransferase 31 family. Beta3-Gal-T subfamily.</text>
</comment>
<sequence length="577" mass="62606">MRSTWTTTDGGTKPRSAGVWLCLSLLVAGTAAEVYPLRRVLSLLDSSEPATPTTQSPGGQAIPEGLLSPLKEELPAPLLLPPLWTPSDFGLVAPGSRSSQRALMFHNGEEEYDPDPDPTPSTTGRKPLRNDDFVYVAPTHPYRLPVAQASRYWRKGMRAVFVTDVPSEKLPKELLANSAAHREVWTWYPNFRHMPNGKREHYTEGDRRAALAPALAYAALTSPSLLAPYTNVPEGTGSASTAPGPARTGPSVVAPARSDKGGVTLANIIAARSTAAMAAMGVGAPLLAASVEQAAEAVAAKLNADDPEAPTTVPEKDPFQWMLLGDDDTLFFMRGVKALLRDYDPQLPYFISDSMYVGSRSPQPGVWDMRCYPCHLPWGRWRRAGSRRLMAGEKQEAAAASGEGCGCSAQALCKKRFPGNETRCQTEWEGPVPYGGVGFILSIGLLKRLAAMQNGDGLHTFEKCINAPEETCMAFPEGGDAYMARCLWRLGFPVTDPGYTPLGRYFGEILTPQHLYEAPLNLTKGILPDKAMERWSTAVTMHLSARFLKSTKVAGLTIKYISGVYDLVGELLWPSRG</sequence>
<dbReference type="EMBL" id="CM008964">
    <property type="protein sequence ID" value="PNW85896.1"/>
    <property type="molecule type" value="Genomic_DNA"/>
</dbReference>
<dbReference type="RefSeq" id="XP_001693225.1">
    <property type="nucleotide sequence ID" value="XM_001693173.2"/>
</dbReference>
<dbReference type="GO" id="GO:0008375">
    <property type="term" value="F:acetylglucosaminyltransferase activity"/>
    <property type="evidence" value="ECO:0000318"/>
    <property type="project" value="GO_Central"/>
</dbReference>
<dbReference type="GeneID" id="5718929"/>
<dbReference type="PANTHER" id="PTHR23033:SF50">
    <property type="entry name" value="HEXOSYLTRANSFERASE"/>
    <property type="match status" value="1"/>
</dbReference>
<dbReference type="InParanoid" id="A8IXP0"/>
<dbReference type="PaxDb" id="3055-EDP03251"/>
<dbReference type="GO" id="GO:0016020">
    <property type="term" value="C:membrane"/>
    <property type="evidence" value="ECO:0007669"/>
    <property type="project" value="UniProtKB-SubCell"/>
</dbReference>
<evidence type="ECO:0000256" key="4">
    <source>
        <dbReference type="ARBA" id="ARBA00022968"/>
    </source>
</evidence>
<evidence type="ECO:0000256" key="2">
    <source>
        <dbReference type="ARBA" id="ARBA00006462"/>
    </source>
</evidence>
<protein>
    <submittedName>
        <fullName evidence="7">Uncharacterized protein</fullName>
    </submittedName>
</protein>
<dbReference type="Gramene" id="PNW85896">
    <property type="protein sequence ID" value="PNW85896"/>
    <property type="gene ID" value="CHLRE_03g200850v5"/>
</dbReference>
<dbReference type="InterPro" id="IPR026050">
    <property type="entry name" value="C1GALT1/C1GALT1_chp1"/>
</dbReference>
<dbReference type="Gene3D" id="3.90.550.50">
    <property type="match status" value="1"/>
</dbReference>
<gene>
    <name evidence="7" type="ORF">CHLRE_03g200850v5</name>
</gene>
<keyword evidence="4" id="KW-0735">Signal-anchor</keyword>
<name>A8IXP0_CHLRE</name>
<accession>A8IXP0</accession>
<dbReference type="OrthoDB" id="534995at2759"/>
<organism evidence="7 8">
    <name type="scientific">Chlamydomonas reinhardtii</name>
    <name type="common">Chlamydomonas smithii</name>
    <dbReference type="NCBI Taxonomy" id="3055"/>
    <lineage>
        <taxon>Eukaryota</taxon>
        <taxon>Viridiplantae</taxon>
        <taxon>Chlorophyta</taxon>
        <taxon>core chlorophytes</taxon>
        <taxon>Chlorophyceae</taxon>
        <taxon>CS clade</taxon>
        <taxon>Chlamydomonadales</taxon>
        <taxon>Chlamydomonadaceae</taxon>
        <taxon>Chlamydomonas</taxon>
    </lineage>
</organism>
<dbReference type="AlphaFoldDB" id="A8IXP0"/>
<evidence type="ECO:0000256" key="5">
    <source>
        <dbReference type="ARBA" id="ARBA00022989"/>
    </source>
</evidence>
<evidence type="ECO:0000313" key="8">
    <source>
        <dbReference type="Proteomes" id="UP000006906"/>
    </source>
</evidence>
<evidence type="ECO:0000256" key="1">
    <source>
        <dbReference type="ARBA" id="ARBA00004606"/>
    </source>
</evidence>
<proteinExistence type="inferred from homology"/>
<evidence type="ECO:0000256" key="3">
    <source>
        <dbReference type="ARBA" id="ARBA00022692"/>
    </source>
</evidence>
<keyword evidence="5" id="KW-1133">Transmembrane helix</keyword>
<dbReference type="PANTHER" id="PTHR23033">
    <property type="entry name" value="BETA1,3-GALACTOSYLTRANSFERASE"/>
    <property type="match status" value="1"/>
</dbReference>
<dbReference type="Proteomes" id="UP000006906">
    <property type="component" value="Chromosome 3"/>
</dbReference>
<keyword evidence="6" id="KW-0472">Membrane</keyword>
<keyword evidence="3" id="KW-0812">Transmembrane</keyword>